<evidence type="ECO:0000313" key="3">
    <source>
        <dbReference type="EMBL" id="SIQ12341.1"/>
    </source>
</evidence>
<dbReference type="PANTHER" id="PTHR43228:SF1">
    <property type="entry name" value="TWO-COMPONENT RESPONSE REGULATOR ARR22"/>
    <property type="match status" value="1"/>
</dbReference>
<keyword evidence="1" id="KW-0597">Phosphoprotein</keyword>
<protein>
    <submittedName>
        <fullName evidence="3">Two-component system, chemotaxis family, response regulator CheY</fullName>
    </submittedName>
</protein>
<organism evidence="3 4">
    <name type="scientific">Alkalispirochaeta americana</name>
    <dbReference type="NCBI Taxonomy" id="159291"/>
    <lineage>
        <taxon>Bacteria</taxon>
        <taxon>Pseudomonadati</taxon>
        <taxon>Spirochaetota</taxon>
        <taxon>Spirochaetia</taxon>
        <taxon>Spirochaetales</taxon>
        <taxon>Spirochaetaceae</taxon>
        <taxon>Alkalispirochaeta</taxon>
    </lineage>
</organism>
<sequence>MKRGLIVDDAAIMRVRLRDILEEAFQIVAEAGDGAEAVRMYENHRPDFVTLDISMPHQSGVIALEKIRALDSEAKIVMVSAVGQKRQVIEALQKGASDFIIKPFESDRVLQAVNRLFQ</sequence>
<dbReference type="GO" id="GO:0000160">
    <property type="term" value="P:phosphorelay signal transduction system"/>
    <property type="evidence" value="ECO:0007669"/>
    <property type="project" value="InterPro"/>
</dbReference>
<proteinExistence type="predicted"/>
<dbReference type="AlphaFoldDB" id="A0A1N6Q6Y0"/>
<dbReference type="InterPro" id="IPR052048">
    <property type="entry name" value="ST_Response_Regulator"/>
</dbReference>
<dbReference type="EMBL" id="FTMS01000004">
    <property type="protein sequence ID" value="SIQ12341.1"/>
    <property type="molecule type" value="Genomic_DNA"/>
</dbReference>
<dbReference type="OrthoDB" id="9790669at2"/>
<dbReference type="InterPro" id="IPR001789">
    <property type="entry name" value="Sig_transdc_resp-reg_receiver"/>
</dbReference>
<evidence type="ECO:0000259" key="2">
    <source>
        <dbReference type="PROSITE" id="PS50110"/>
    </source>
</evidence>
<gene>
    <name evidence="3" type="ORF">SAMN05920897_10437</name>
</gene>
<dbReference type="PANTHER" id="PTHR43228">
    <property type="entry name" value="TWO-COMPONENT RESPONSE REGULATOR"/>
    <property type="match status" value="1"/>
</dbReference>
<dbReference type="Proteomes" id="UP000186400">
    <property type="component" value="Unassembled WGS sequence"/>
</dbReference>
<dbReference type="InterPro" id="IPR011006">
    <property type="entry name" value="CheY-like_superfamily"/>
</dbReference>
<name>A0A1N6Q6Y0_9SPIO</name>
<reference evidence="3 4" key="1">
    <citation type="submission" date="2017-01" db="EMBL/GenBank/DDBJ databases">
        <authorList>
            <person name="Mah S.A."/>
            <person name="Swanson W.J."/>
            <person name="Moy G.W."/>
            <person name="Vacquier V.D."/>
        </authorList>
    </citation>
    <scope>NUCLEOTIDE SEQUENCE [LARGE SCALE GENOMIC DNA]</scope>
    <source>
        <strain evidence="3 4">ASpG1</strain>
    </source>
</reference>
<evidence type="ECO:0000313" key="4">
    <source>
        <dbReference type="Proteomes" id="UP000186400"/>
    </source>
</evidence>
<dbReference type="Gene3D" id="3.40.50.2300">
    <property type="match status" value="1"/>
</dbReference>
<keyword evidence="4" id="KW-1185">Reference proteome</keyword>
<dbReference type="RefSeq" id="WP_076488005.1">
    <property type="nucleotide sequence ID" value="NZ_FTMS01000004.1"/>
</dbReference>
<dbReference type="STRING" id="159291.SAMN05920897_10437"/>
<dbReference type="SUPFAM" id="SSF52172">
    <property type="entry name" value="CheY-like"/>
    <property type="match status" value="1"/>
</dbReference>
<evidence type="ECO:0000256" key="1">
    <source>
        <dbReference type="PROSITE-ProRule" id="PRU00169"/>
    </source>
</evidence>
<dbReference type="Pfam" id="PF00072">
    <property type="entry name" value="Response_reg"/>
    <property type="match status" value="1"/>
</dbReference>
<accession>A0A1N6Q6Y0</accession>
<dbReference type="PROSITE" id="PS50110">
    <property type="entry name" value="RESPONSE_REGULATORY"/>
    <property type="match status" value="1"/>
</dbReference>
<feature type="domain" description="Response regulatory" evidence="2">
    <location>
        <begin position="3"/>
        <end position="117"/>
    </location>
</feature>
<feature type="modified residue" description="4-aspartylphosphate" evidence="1">
    <location>
        <position position="52"/>
    </location>
</feature>
<dbReference type="SMART" id="SM00448">
    <property type="entry name" value="REC"/>
    <property type="match status" value="1"/>
</dbReference>